<keyword evidence="2" id="KW-1185">Reference proteome</keyword>
<gene>
    <name evidence="1" type="ORF">AVEN_125325_1</name>
</gene>
<protein>
    <submittedName>
        <fullName evidence="1">Uncharacterized protein</fullName>
    </submittedName>
</protein>
<evidence type="ECO:0000313" key="2">
    <source>
        <dbReference type="Proteomes" id="UP000499080"/>
    </source>
</evidence>
<name>A0A4Y2S6I8_ARAVE</name>
<organism evidence="1 2">
    <name type="scientific">Araneus ventricosus</name>
    <name type="common">Orbweaver spider</name>
    <name type="synonym">Epeira ventricosa</name>
    <dbReference type="NCBI Taxonomy" id="182803"/>
    <lineage>
        <taxon>Eukaryota</taxon>
        <taxon>Metazoa</taxon>
        <taxon>Ecdysozoa</taxon>
        <taxon>Arthropoda</taxon>
        <taxon>Chelicerata</taxon>
        <taxon>Arachnida</taxon>
        <taxon>Araneae</taxon>
        <taxon>Araneomorphae</taxon>
        <taxon>Entelegynae</taxon>
        <taxon>Araneoidea</taxon>
        <taxon>Araneidae</taxon>
        <taxon>Araneus</taxon>
    </lineage>
</organism>
<dbReference type="Proteomes" id="UP000499080">
    <property type="component" value="Unassembled WGS sequence"/>
</dbReference>
<proteinExistence type="predicted"/>
<evidence type="ECO:0000313" key="1">
    <source>
        <dbReference type="EMBL" id="GBN82919.1"/>
    </source>
</evidence>
<reference evidence="1 2" key="1">
    <citation type="journal article" date="2019" name="Sci. Rep.">
        <title>Orb-weaving spider Araneus ventricosus genome elucidates the spidroin gene catalogue.</title>
        <authorList>
            <person name="Kono N."/>
            <person name="Nakamura H."/>
            <person name="Ohtoshi R."/>
            <person name="Moran D.A.P."/>
            <person name="Shinohara A."/>
            <person name="Yoshida Y."/>
            <person name="Fujiwara M."/>
            <person name="Mori M."/>
            <person name="Tomita M."/>
            <person name="Arakawa K."/>
        </authorList>
    </citation>
    <scope>NUCLEOTIDE SEQUENCE [LARGE SCALE GENOMIC DNA]</scope>
</reference>
<dbReference type="AlphaFoldDB" id="A0A4Y2S6I8"/>
<accession>A0A4Y2S6I8</accession>
<sequence length="116" mass="13082">MHPHIRFASDDSLEITVAISDQLDVEPIEMLAVVSRSDKISLVDNCRQLGWGLGQWHKRASRLGESRIYSEAFQDALLWKFHSLLAGMHGTKPCGSQLPSAGDFNRNAWRHQQALQ</sequence>
<dbReference type="EMBL" id="BGPR01019781">
    <property type="protein sequence ID" value="GBN82919.1"/>
    <property type="molecule type" value="Genomic_DNA"/>
</dbReference>
<comment type="caution">
    <text evidence="1">The sequence shown here is derived from an EMBL/GenBank/DDBJ whole genome shotgun (WGS) entry which is preliminary data.</text>
</comment>